<dbReference type="PROSITE" id="PS50949">
    <property type="entry name" value="HTH_GNTR"/>
    <property type="match status" value="1"/>
</dbReference>
<dbReference type="PRINTS" id="PR00035">
    <property type="entry name" value="HTHGNTR"/>
</dbReference>
<dbReference type="PANTHER" id="PTHR44846">
    <property type="entry name" value="MANNOSYL-D-GLYCERATE TRANSPORT/METABOLISM SYSTEM REPRESSOR MNGR-RELATED"/>
    <property type="match status" value="1"/>
</dbReference>
<evidence type="ECO:0000313" key="5">
    <source>
        <dbReference type="EMBL" id="SDI46523.1"/>
    </source>
</evidence>
<evidence type="ECO:0000256" key="3">
    <source>
        <dbReference type="ARBA" id="ARBA00023163"/>
    </source>
</evidence>
<feature type="domain" description="HTH gntR-type" evidence="4">
    <location>
        <begin position="41"/>
        <end position="109"/>
    </location>
</feature>
<dbReference type="GO" id="GO:0045892">
    <property type="term" value="P:negative regulation of DNA-templated transcription"/>
    <property type="evidence" value="ECO:0007669"/>
    <property type="project" value="TreeGrafter"/>
</dbReference>
<dbReference type="InterPro" id="IPR028978">
    <property type="entry name" value="Chorismate_lyase_/UTRA_dom_sf"/>
</dbReference>
<dbReference type="InterPro" id="IPR050679">
    <property type="entry name" value="Bact_HTH_transcr_reg"/>
</dbReference>
<gene>
    <name evidence="5" type="ORF">SAMN04487926_117138</name>
</gene>
<dbReference type="AlphaFoldDB" id="A0A7Z7BAQ7"/>
<sequence length="277" mass="30898">MLIWPLDLARGWAVWHNDADSSGRVAATIHISMRRNRQSTAPLYERIRDALHARILDGTYPPGTRLPIEHALCESYGVSRITIRQALERLRQEGWIEKIHGQGTFVQRARAVQNISALQSFSEAMMPLGHRVSNRVEGVRVVSVNSQLASRLQLEADARVTEIQRVRLLDGLAVSFELTYAAREVGEQLLVADLENRDIFHVIEQDCGVRIGHADLSIRSMPASEKVGLALGVGPGSALLGIERLVYSRDGAPVLFEALSYRGDAFQYQLSIERAKR</sequence>
<accession>A0A7Z7BAQ7</accession>
<name>A0A7Z7BAQ7_9BURK</name>
<evidence type="ECO:0000256" key="2">
    <source>
        <dbReference type="ARBA" id="ARBA00023125"/>
    </source>
</evidence>
<dbReference type="SMART" id="SM00866">
    <property type="entry name" value="UTRA"/>
    <property type="match status" value="1"/>
</dbReference>
<dbReference type="InterPro" id="IPR036388">
    <property type="entry name" value="WH-like_DNA-bd_sf"/>
</dbReference>
<dbReference type="Pfam" id="PF00392">
    <property type="entry name" value="GntR"/>
    <property type="match status" value="1"/>
</dbReference>
<dbReference type="Pfam" id="PF07702">
    <property type="entry name" value="UTRA"/>
    <property type="match status" value="1"/>
</dbReference>
<evidence type="ECO:0000256" key="1">
    <source>
        <dbReference type="ARBA" id="ARBA00023015"/>
    </source>
</evidence>
<dbReference type="GO" id="GO:0003700">
    <property type="term" value="F:DNA-binding transcription factor activity"/>
    <property type="evidence" value="ECO:0007669"/>
    <property type="project" value="InterPro"/>
</dbReference>
<dbReference type="InterPro" id="IPR000524">
    <property type="entry name" value="Tscrpt_reg_HTH_GntR"/>
</dbReference>
<dbReference type="Gene3D" id="1.10.10.10">
    <property type="entry name" value="Winged helix-like DNA-binding domain superfamily/Winged helix DNA-binding domain"/>
    <property type="match status" value="1"/>
</dbReference>
<reference evidence="5" key="1">
    <citation type="submission" date="2016-10" db="EMBL/GenBank/DDBJ databases">
        <authorList>
            <person name="Varghese N."/>
            <person name="Submissions S."/>
        </authorList>
    </citation>
    <scope>NUCLEOTIDE SEQUENCE [LARGE SCALE GENOMIC DNA]</scope>
    <source>
        <strain evidence="5">YR281</strain>
    </source>
</reference>
<dbReference type="PANTHER" id="PTHR44846:SF1">
    <property type="entry name" value="MANNOSYL-D-GLYCERATE TRANSPORT_METABOLISM SYSTEM REPRESSOR MNGR-RELATED"/>
    <property type="match status" value="1"/>
</dbReference>
<dbReference type="Gene3D" id="3.40.1410.10">
    <property type="entry name" value="Chorismate lyase-like"/>
    <property type="match status" value="1"/>
</dbReference>
<keyword evidence="1" id="KW-0805">Transcription regulation</keyword>
<dbReference type="InterPro" id="IPR036390">
    <property type="entry name" value="WH_DNA-bd_sf"/>
</dbReference>
<dbReference type="SUPFAM" id="SSF46785">
    <property type="entry name" value="Winged helix' DNA-binding domain"/>
    <property type="match status" value="1"/>
</dbReference>
<keyword evidence="2" id="KW-0238">DNA-binding</keyword>
<dbReference type="InterPro" id="IPR011663">
    <property type="entry name" value="UTRA"/>
</dbReference>
<proteinExistence type="predicted"/>
<comment type="caution">
    <text evidence="5">The sequence shown here is derived from an EMBL/GenBank/DDBJ whole genome shotgun (WGS) entry which is preliminary data.</text>
</comment>
<keyword evidence="3" id="KW-0804">Transcription</keyword>
<dbReference type="Proteomes" id="UP000198900">
    <property type="component" value="Unassembled WGS sequence"/>
</dbReference>
<dbReference type="SMART" id="SM00345">
    <property type="entry name" value="HTH_GNTR"/>
    <property type="match status" value="1"/>
</dbReference>
<dbReference type="CDD" id="cd07377">
    <property type="entry name" value="WHTH_GntR"/>
    <property type="match status" value="1"/>
</dbReference>
<evidence type="ECO:0000313" key="6">
    <source>
        <dbReference type="Proteomes" id="UP000198900"/>
    </source>
</evidence>
<dbReference type="GO" id="GO:0003677">
    <property type="term" value="F:DNA binding"/>
    <property type="evidence" value="ECO:0007669"/>
    <property type="project" value="UniProtKB-KW"/>
</dbReference>
<dbReference type="SUPFAM" id="SSF64288">
    <property type="entry name" value="Chorismate lyase-like"/>
    <property type="match status" value="1"/>
</dbReference>
<organism evidence="5 6">
    <name type="scientific">Paraburkholderia steynii</name>
    <dbReference type="NCBI Taxonomy" id="1245441"/>
    <lineage>
        <taxon>Bacteria</taxon>
        <taxon>Pseudomonadati</taxon>
        <taxon>Pseudomonadota</taxon>
        <taxon>Betaproteobacteria</taxon>
        <taxon>Burkholderiales</taxon>
        <taxon>Burkholderiaceae</taxon>
        <taxon>Paraburkholderia</taxon>
    </lineage>
</organism>
<evidence type="ECO:0000259" key="4">
    <source>
        <dbReference type="PROSITE" id="PS50949"/>
    </source>
</evidence>
<protein>
    <submittedName>
        <fullName evidence="5">GntR family transcriptional regulator</fullName>
    </submittedName>
</protein>
<keyword evidence="6" id="KW-1185">Reference proteome</keyword>
<dbReference type="EMBL" id="FNDI01000017">
    <property type="protein sequence ID" value="SDI46523.1"/>
    <property type="molecule type" value="Genomic_DNA"/>
</dbReference>
<dbReference type="FunFam" id="1.10.10.10:FF:000079">
    <property type="entry name" value="GntR family transcriptional regulator"/>
    <property type="match status" value="1"/>
</dbReference>